<keyword evidence="1" id="KW-0472">Membrane</keyword>
<dbReference type="Proteomes" id="UP000307808">
    <property type="component" value="Unassembled WGS sequence"/>
</dbReference>
<dbReference type="InterPro" id="IPR019692">
    <property type="entry name" value="CFP-6_PH"/>
</dbReference>
<feature type="domain" description="Low molecular weight protein antigen 6 PH" evidence="2">
    <location>
        <begin position="77"/>
        <end position="145"/>
    </location>
</feature>
<comment type="caution">
    <text evidence="3">The sequence shown here is derived from an EMBL/GenBank/DDBJ whole genome shotgun (WGS) entry which is preliminary data.</text>
</comment>
<gene>
    <name evidence="3" type="ORF">FC770_13725</name>
</gene>
<dbReference type="AlphaFoldDB" id="A0A4U2YMK4"/>
<proteinExistence type="predicted"/>
<feature type="transmembrane region" description="Helical" evidence="1">
    <location>
        <begin position="56"/>
        <end position="76"/>
    </location>
</feature>
<dbReference type="EMBL" id="SZPY01000003">
    <property type="protein sequence ID" value="TKI61802.1"/>
    <property type="molecule type" value="Genomic_DNA"/>
</dbReference>
<sequence>MPADSEEHDVTVALPHTWRPLGVRLAVIFFGVMLAVVFLAAWFLFDQEVRDTYTPFQLGTLAVMVLGGAAVGYGVARARIDATEQGLVVVNGFRRHEVAWEQAQTIRLPSGAPWARLRLVDGTVYSVTALQGSDGARATRGVAEVQALIDQHWLDQE</sequence>
<keyword evidence="4" id="KW-1185">Reference proteome</keyword>
<evidence type="ECO:0000313" key="3">
    <source>
        <dbReference type="EMBL" id="TKI61802.1"/>
    </source>
</evidence>
<reference evidence="3 4" key="1">
    <citation type="submission" date="2019-04" db="EMBL/GenBank/DDBJ databases">
        <authorList>
            <person name="Dong K."/>
        </authorList>
    </citation>
    <scope>NUCLEOTIDE SEQUENCE [LARGE SCALE GENOMIC DNA]</scope>
    <source>
        <strain evidence="4">dk3543</strain>
    </source>
</reference>
<protein>
    <submittedName>
        <fullName evidence="3">PH domain-containing protein</fullName>
    </submittedName>
</protein>
<feature type="transmembrane region" description="Helical" evidence="1">
    <location>
        <begin position="21"/>
        <end position="44"/>
    </location>
</feature>
<keyword evidence="1" id="KW-0812">Transmembrane</keyword>
<name>A0A4U2YMK4_9ACTN</name>
<evidence type="ECO:0000313" key="4">
    <source>
        <dbReference type="Proteomes" id="UP000307808"/>
    </source>
</evidence>
<accession>A0A4U2YMK4</accession>
<dbReference type="OrthoDB" id="3824918at2"/>
<evidence type="ECO:0000256" key="1">
    <source>
        <dbReference type="SAM" id="Phobius"/>
    </source>
</evidence>
<keyword evidence="1" id="KW-1133">Transmembrane helix</keyword>
<organism evidence="3 4">
    <name type="scientific">Nocardioides jishulii</name>
    <dbReference type="NCBI Taxonomy" id="2575440"/>
    <lineage>
        <taxon>Bacteria</taxon>
        <taxon>Bacillati</taxon>
        <taxon>Actinomycetota</taxon>
        <taxon>Actinomycetes</taxon>
        <taxon>Propionibacteriales</taxon>
        <taxon>Nocardioidaceae</taxon>
        <taxon>Nocardioides</taxon>
    </lineage>
</organism>
<dbReference type="Pfam" id="PF10756">
    <property type="entry name" value="bPH_6"/>
    <property type="match status" value="1"/>
</dbReference>
<evidence type="ECO:0000259" key="2">
    <source>
        <dbReference type="Pfam" id="PF10756"/>
    </source>
</evidence>